<sequence>MRSFSLFIFVMVLAANVNLMSPSAQPAKLQLYSGMCEASGAVAAPKGSFAGWFIVANDEDNVLRAYNAERAGAAPRAVLDLDDHLGIPQQDRGKGRGKADIEAATWLGDHIYWIGSHSRNSDGQRRRSRHQFFATSVTTGEAGIQLQPTGRAVSLLDELRDALDASGLGLGWTVGQESDDKQLAPEREGLNVEGLAARPDGGSMLIGLRNPLADGRAVLIPFLNPHEAVNEDAKPKLGGPMTLDLGGRGIRSMDYSVARRAYVIVAGPRADGAALQQPAFELYTWSGDPVAAAQRLPGVAEAVADPITVRTETLAGRSNFHPEAAILNRDGTAVWLLSDDGDLQLNGAGCSNLGESQRQFRGIILPLP</sequence>
<keyword evidence="4" id="KW-1185">Reference proteome</keyword>
<evidence type="ECO:0000313" key="3">
    <source>
        <dbReference type="EMBL" id="MBL6080095.1"/>
    </source>
</evidence>
<name>A0ABS1U7G2_9PROT</name>
<dbReference type="EMBL" id="JAETWB010000010">
    <property type="protein sequence ID" value="MBL6080095.1"/>
    <property type="molecule type" value="Genomic_DNA"/>
</dbReference>
<feature type="signal peptide" evidence="1">
    <location>
        <begin position="1"/>
        <end position="26"/>
    </location>
</feature>
<organism evidence="3 4">
    <name type="scientific">Belnapia arida</name>
    <dbReference type="NCBI Taxonomy" id="2804533"/>
    <lineage>
        <taxon>Bacteria</taxon>
        <taxon>Pseudomonadati</taxon>
        <taxon>Pseudomonadota</taxon>
        <taxon>Alphaproteobacteria</taxon>
        <taxon>Acetobacterales</taxon>
        <taxon>Roseomonadaceae</taxon>
        <taxon>Belnapia</taxon>
    </lineage>
</organism>
<comment type="caution">
    <text evidence="3">The sequence shown here is derived from an EMBL/GenBank/DDBJ whole genome shotgun (WGS) entry which is preliminary data.</text>
</comment>
<feature type="chain" id="PRO_5046426604" evidence="1">
    <location>
        <begin position="27"/>
        <end position="368"/>
    </location>
</feature>
<evidence type="ECO:0000259" key="2">
    <source>
        <dbReference type="Pfam" id="PF12275"/>
    </source>
</evidence>
<dbReference type="Proteomes" id="UP000660885">
    <property type="component" value="Unassembled WGS sequence"/>
</dbReference>
<evidence type="ECO:0000313" key="4">
    <source>
        <dbReference type="Proteomes" id="UP000660885"/>
    </source>
</evidence>
<proteinExistence type="predicted"/>
<protein>
    <submittedName>
        <fullName evidence="3">DUF3616 domain-containing protein</fullName>
    </submittedName>
</protein>
<dbReference type="Pfam" id="PF12275">
    <property type="entry name" value="DUF3616"/>
    <property type="match status" value="1"/>
</dbReference>
<keyword evidence="1" id="KW-0732">Signal</keyword>
<accession>A0ABS1U7G2</accession>
<feature type="domain" description="DUF3616" evidence="2">
    <location>
        <begin position="187"/>
        <end position="287"/>
    </location>
</feature>
<dbReference type="InterPro" id="IPR022060">
    <property type="entry name" value="DUF3616"/>
</dbReference>
<gene>
    <name evidence="3" type="ORF">JMJ56_18910</name>
</gene>
<dbReference type="RefSeq" id="WP_202833330.1">
    <property type="nucleotide sequence ID" value="NZ_JAETWB010000010.1"/>
</dbReference>
<reference evidence="3 4" key="1">
    <citation type="submission" date="2021-01" db="EMBL/GenBank/DDBJ databases">
        <title>Belnapia mucosa sp. nov. and Belnapia arida sp. nov., isolated from the Tabernas Desert (Almeria, Spain).</title>
        <authorList>
            <person name="Molina-Menor E."/>
            <person name="Vidal-Verdu A."/>
            <person name="Calonge A."/>
            <person name="Satari L."/>
            <person name="Pereto J."/>
            <person name="Porcar M."/>
        </authorList>
    </citation>
    <scope>NUCLEOTIDE SEQUENCE [LARGE SCALE GENOMIC DNA]</scope>
    <source>
        <strain evidence="3 4">T18</strain>
    </source>
</reference>
<evidence type="ECO:0000256" key="1">
    <source>
        <dbReference type="SAM" id="SignalP"/>
    </source>
</evidence>